<feature type="compositionally biased region" description="Basic and acidic residues" evidence="6">
    <location>
        <begin position="265"/>
        <end position="276"/>
    </location>
</feature>
<keyword evidence="7" id="KW-1133">Transmembrane helix</keyword>
<feature type="transmembrane region" description="Helical" evidence="7">
    <location>
        <begin position="35"/>
        <end position="56"/>
    </location>
</feature>
<dbReference type="InterPro" id="IPR050736">
    <property type="entry name" value="Sensor_HK_Regulatory"/>
</dbReference>
<dbReference type="AlphaFoldDB" id="A0AAE3IDN4"/>
<evidence type="ECO:0000256" key="3">
    <source>
        <dbReference type="ARBA" id="ARBA00022679"/>
    </source>
</evidence>
<dbReference type="Pfam" id="PF00512">
    <property type="entry name" value="HisKA"/>
    <property type="match status" value="1"/>
</dbReference>
<dbReference type="PANTHER" id="PTHR43711">
    <property type="entry name" value="TWO-COMPONENT HISTIDINE KINASE"/>
    <property type="match status" value="1"/>
</dbReference>
<dbReference type="Gene3D" id="3.30.565.10">
    <property type="entry name" value="Histidine kinase-like ATPase, C-terminal domain"/>
    <property type="match status" value="1"/>
</dbReference>
<dbReference type="PANTHER" id="PTHR43711:SF1">
    <property type="entry name" value="HISTIDINE KINASE 1"/>
    <property type="match status" value="1"/>
</dbReference>
<feature type="transmembrane region" description="Helical" evidence="7">
    <location>
        <begin position="68"/>
        <end position="89"/>
    </location>
</feature>
<dbReference type="CDD" id="cd00082">
    <property type="entry name" value="HisKA"/>
    <property type="match status" value="1"/>
</dbReference>
<dbReference type="InterPro" id="IPR036097">
    <property type="entry name" value="HisK_dim/P_sf"/>
</dbReference>
<keyword evidence="7" id="KW-0472">Membrane</keyword>
<comment type="catalytic activity">
    <reaction evidence="1">
        <text>ATP + protein L-histidine = ADP + protein N-phospho-L-histidine.</text>
        <dbReference type="EC" id="2.7.13.3"/>
    </reaction>
</comment>
<dbReference type="GO" id="GO:0000155">
    <property type="term" value="F:phosphorelay sensor kinase activity"/>
    <property type="evidence" value="ECO:0007669"/>
    <property type="project" value="InterPro"/>
</dbReference>
<evidence type="ECO:0000313" key="9">
    <source>
        <dbReference type="EMBL" id="MCU4717515.1"/>
    </source>
</evidence>
<evidence type="ECO:0000256" key="5">
    <source>
        <dbReference type="ARBA" id="ARBA00023012"/>
    </source>
</evidence>
<evidence type="ECO:0000256" key="7">
    <source>
        <dbReference type="SAM" id="Phobius"/>
    </source>
</evidence>
<keyword evidence="3" id="KW-0808">Transferase</keyword>
<dbReference type="Proteomes" id="UP001209746">
    <property type="component" value="Unassembled WGS sequence"/>
</dbReference>
<dbReference type="SMART" id="SM00388">
    <property type="entry name" value="HisKA"/>
    <property type="match status" value="1"/>
</dbReference>
<evidence type="ECO:0000256" key="6">
    <source>
        <dbReference type="SAM" id="MobiDB-lite"/>
    </source>
</evidence>
<evidence type="ECO:0000259" key="8">
    <source>
        <dbReference type="PROSITE" id="PS50109"/>
    </source>
</evidence>
<evidence type="ECO:0000313" key="10">
    <source>
        <dbReference type="EMBL" id="MCU4726679.1"/>
    </source>
</evidence>
<comment type="caution">
    <text evidence="10">The sequence shown here is derived from an EMBL/GenBank/DDBJ whole genome shotgun (WGS) entry which is preliminary data.</text>
</comment>
<protein>
    <recommendedName>
        <fullName evidence="2">histidine kinase</fullName>
        <ecNumber evidence="2">2.7.13.3</ecNumber>
    </recommendedName>
</protein>
<dbReference type="InterPro" id="IPR005467">
    <property type="entry name" value="His_kinase_dom"/>
</dbReference>
<dbReference type="Proteomes" id="UP001208186">
    <property type="component" value="Unassembled WGS sequence"/>
</dbReference>
<dbReference type="RefSeq" id="WP_315908278.1">
    <property type="nucleotide sequence ID" value="NZ_JAOPKC010000003.1"/>
</dbReference>
<evidence type="ECO:0000256" key="1">
    <source>
        <dbReference type="ARBA" id="ARBA00000085"/>
    </source>
</evidence>
<feature type="domain" description="Histidine kinase" evidence="8">
    <location>
        <begin position="142"/>
        <end position="366"/>
    </location>
</feature>
<dbReference type="InterPro" id="IPR003594">
    <property type="entry name" value="HATPase_dom"/>
</dbReference>
<evidence type="ECO:0000256" key="4">
    <source>
        <dbReference type="ARBA" id="ARBA00022777"/>
    </source>
</evidence>
<dbReference type="EMBL" id="JAOPKD010000004">
    <property type="protein sequence ID" value="MCU4726679.1"/>
    <property type="molecule type" value="Genomic_DNA"/>
</dbReference>
<accession>A0AAE3IDN4</accession>
<keyword evidence="11" id="KW-1185">Reference proteome</keyword>
<feature type="transmembrane region" description="Helical" evidence="7">
    <location>
        <begin position="95"/>
        <end position="118"/>
    </location>
</feature>
<dbReference type="InterPro" id="IPR036890">
    <property type="entry name" value="HATPase_C_sf"/>
</dbReference>
<gene>
    <name evidence="10" type="ORF">OB914_06820</name>
    <name evidence="9" type="ORF">OB916_05485</name>
</gene>
<dbReference type="EMBL" id="JAOPKC010000003">
    <property type="protein sequence ID" value="MCU4717515.1"/>
    <property type="molecule type" value="Genomic_DNA"/>
</dbReference>
<evidence type="ECO:0000256" key="2">
    <source>
        <dbReference type="ARBA" id="ARBA00012438"/>
    </source>
</evidence>
<proteinExistence type="predicted"/>
<reference evidence="10" key="1">
    <citation type="submission" date="2023-02" db="EMBL/GenBank/DDBJ databases">
        <title>Enrichment on poylsaccharides allowed isolation of novel metabolic and taxonomic groups of Haloarchaea.</title>
        <authorList>
            <person name="Sorokin D.Y."/>
            <person name="Elcheninov A.G."/>
            <person name="Khizhniak T.V."/>
            <person name="Kolganova T.V."/>
            <person name="Kublanov I.V."/>
        </authorList>
    </citation>
    <scope>NUCLEOTIDE SEQUENCE</scope>
    <source>
        <strain evidence="9 11">HArc-curdl5-1</strain>
        <strain evidence="10">HArc-curdl7</strain>
    </source>
</reference>
<name>A0AAE3IDN4_9EURY</name>
<dbReference type="EC" id="2.7.13.3" evidence="2"/>
<keyword evidence="4 10" id="KW-0418">Kinase</keyword>
<evidence type="ECO:0000313" key="11">
    <source>
        <dbReference type="Proteomes" id="UP001208186"/>
    </source>
</evidence>
<dbReference type="SUPFAM" id="SSF47384">
    <property type="entry name" value="Homodimeric domain of signal transducing histidine kinase"/>
    <property type="match status" value="1"/>
</dbReference>
<dbReference type="Pfam" id="PF02518">
    <property type="entry name" value="HATPase_c"/>
    <property type="match status" value="1"/>
</dbReference>
<keyword evidence="7" id="KW-0812">Transmembrane</keyword>
<organism evidence="10 12">
    <name type="scientific">Halapricum hydrolyticum</name>
    <dbReference type="NCBI Taxonomy" id="2979991"/>
    <lineage>
        <taxon>Archaea</taxon>
        <taxon>Methanobacteriati</taxon>
        <taxon>Methanobacteriota</taxon>
        <taxon>Stenosarchaea group</taxon>
        <taxon>Halobacteria</taxon>
        <taxon>Halobacteriales</taxon>
        <taxon>Haloarculaceae</taxon>
        <taxon>Halapricum</taxon>
    </lineage>
</organism>
<dbReference type="PROSITE" id="PS50109">
    <property type="entry name" value="HIS_KIN"/>
    <property type="match status" value="1"/>
</dbReference>
<keyword evidence="5" id="KW-0902">Two-component regulatory system</keyword>
<dbReference type="Gene3D" id="1.10.287.130">
    <property type="match status" value="1"/>
</dbReference>
<dbReference type="SMART" id="SM00387">
    <property type="entry name" value="HATPase_c"/>
    <property type="match status" value="1"/>
</dbReference>
<sequence length="367" mass="39226">MDIPHVRNPIVLLGLVALLATGASLLVADAPVTAALVQAVLPVVVGLLLIGYGLSIDEAMSPFFRRRIVKLIGVATGVFFVLGTWFGLLSRTLETSYLVAVVTSLVTGAALGALLGVYSARLGRVNRELANRNERLEEFAGIVSHDLRDPLQVLSGSIELAEETRDPEHFQRSRAAAQRMDRLIEDLLLLARTDGKALDIETVALDDVTETAWERVDTGATTLELDDDLRLRADRDRLRQLLVNLFRNAVEHGSTSPRSQAPEDAVEHGSTDDHGSSDNVVEDGGVTVTIGPLETTEGFYIADDGQGIGADDPDVVFESGYSASADGTGFGLTVVSRIAEAHGWTVTATESEAGGARFEIRDAAVLD</sequence>
<evidence type="ECO:0000313" key="12">
    <source>
        <dbReference type="Proteomes" id="UP001209746"/>
    </source>
</evidence>
<feature type="region of interest" description="Disordered" evidence="6">
    <location>
        <begin position="252"/>
        <end position="284"/>
    </location>
</feature>
<dbReference type="InterPro" id="IPR003661">
    <property type="entry name" value="HisK_dim/P_dom"/>
</dbReference>
<dbReference type="SUPFAM" id="SSF55874">
    <property type="entry name" value="ATPase domain of HSP90 chaperone/DNA topoisomerase II/histidine kinase"/>
    <property type="match status" value="1"/>
</dbReference>